<protein>
    <submittedName>
        <fullName evidence="5">Serine esterase-domain-containing protein</fullName>
    </submittedName>
</protein>
<keyword evidence="6" id="KW-1185">Reference proteome</keyword>
<gene>
    <name evidence="5" type="ORF">BDP27DRAFT_1218990</name>
</gene>
<evidence type="ECO:0000256" key="3">
    <source>
        <dbReference type="SAM" id="Phobius"/>
    </source>
</evidence>
<dbReference type="Proteomes" id="UP000772434">
    <property type="component" value="Unassembled WGS sequence"/>
</dbReference>
<dbReference type="AlphaFoldDB" id="A0A9P5PY31"/>
<reference evidence="5" key="1">
    <citation type="submission" date="2020-11" db="EMBL/GenBank/DDBJ databases">
        <authorList>
            <consortium name="DOE Joint Genome Institute"/>
            <person name="Ahrendt S."/>
            <person name="Riley R."/>
            <person name="Andreopoulos W."/>
            <person name="Labutti K."/>
            <person name="Pangilinan J."/>
            <person name="Ruiz-Duenas F.J."/>
            <person name="Barrasa J.M."/>
            <person name="Sanchez-Garcia M."/>
            <person name="Camarero S."/>
            <person name="Miyauchi S."/>
            <person name="Serrano A."/>
            <person name="Linde D."/>
            <person name="Babiker R."/>
            <person name="Drula E."/>
            <person name="Ayuso-Fernandez I."/>
            <person name="Pacheco R."/>
            <person name="Padilla G."/>
            <person name="Ferreira P."/>
            <person name="Barriuso J."/>
            <person name="Kellner H."/>
            <person name="Castanera R."/>
            <person name="Alfaro M."/>
            <person name="Ramirez L."/>
            <person name="Pisabarro A.G."/>
            <person name="Kuo A."/>
            <person name="Tritt A."/>
            <person name="Lipzen A."/>
            <person name="He G."/>
            <person name="Yan M."/>
            <person name="Ng V."/>
            <person name="Cullen D."/>
            <person name="Martin F."/>
            <person name="Rosso M.-N."/>
            <person name="Henrissat B."/>
            <person name="Hibbett D."/>
            <person name="Martinez A.T."/>
            <person name="Grigoriev I.V."/>
        </authorList>
    </citation>
    <scope>NUCLEOTIDE SEQUENCE</scope>
    <source>
        <strain evidence="5">AH 40177</strain>
    </source>
</reference>
<evidence type="ECO:0000259" key="4">
    <source>
        <dbReference type="Pfam" id="PF05057"/>
    </source>
</evidence>
<dbReference type="OrthoDB" id="273452at2759"/>
<keyword evidence="3" id="KW-0812">Transmembrane</keyword>
<dbReference type="EMBL" id="JADNRY010000031">
    <property type="protein sequence ID" value="KAF9071516.1"/>
    <property type="molecule type" value="Genomic_DNA"/>
</dbReference>
<feature type="domain" description="DUF676" evidence="4">
    <location>
        <begin position="26"/>
        <end position="242"/>
    </location>
</feature>
<evidence type="ECO:0000313" key="5">
    <source>
        <dbReference type="EMBL" id="KAF9071516.1"/>
    </source>
</evidence>
<feature type="region of interest" description="Disordered" evidence="2">
    <location>
        <begin position="374"/>
        <end position="424"/>
    </location>
</feature>
<evidence type="ECO:0000256" key="1">
    <source>
        <dbReference type="ARBA" id="ARBA00007920"/>
    </source>
</evidence>
<accession>A0A9P5PY31</accession>
<dbReference type="InterPro" id="IPR044294">
    <property type="entry name" value="Lipase-like"/>
</dbReference>
<evidence type="ECO:0000313" key="6">
    <source>
        <dbReference type="Proteomes" id="UP000772434"/>
    </source>
</evidence>
<comment type="caution">
    <text evidence="5">The sequence shown here is derived from an EMBL/GenBank/DDBJ whole genome shotgun (WGS) entry which is preliminary data.</text>
</comment>
<keyword evidence="3" id="KW-1133">Transmembrane helix</keyword>
<comment type="similarity">
    <text evidence="1">Belongs to the putative lipase ROG1 family.</text>
</comment>
<dbReference type="InterPro" id="IPR029058">
    <property type="entry name" value="AB_hydrolase_fold"/>
</dbReference>
<dbReference type="SUPFAM" id="SSF53474">
    <property type="entry name" value="alpha/beta-Hydrolases"/>
    <property type="match status" value="1"/>
</dbReference>
<organism evidence="5 6">
    <name type="scientific">Rhodocollybia butyracea</name>
    <dbReference type="NCBI Taxonomy" id="206335"/>
    <lineage>
        <taxon>Eukaryota</taxon>
        <taxon>Fungi</taxon>
        <taxon>Dikarya</taxon>
        <taxon>Basidiomycota</taxon>
        <taxon>Agaricomycotina</taxon>
        <taxon>Agaricomycetes</taxon>
        <taxon>Agaricomycetidae</taxon>
        <taxon>Agaricales</taxon>
        <taxon>Marasmiineae</taxon>
        <taxon>Omphalotaceae</taxon>
        <taxon>Rhodocollybia</taxon>
    </lineage>
</organism>
<feature type="compositionally biased region" description="Low complexity" evidence="2">
    <location>
        <begin position="394"/>
        <end position="407"/>
    </location>
</feature>
<dbReference type="InterPro" id="IPR007751">
    <property type="entry name" value="DUF676_lipase-like"/>
</dbReference>
<feature type="transmembrane region" description="Helical" evidence="3">
    <location>
        <begin position="305"/>
        <end position="326"/>
    </location>
</feature>
<evidence type="ECO:0000256" key="2">
    <source>
        <dbReference type="SAM" id="MobiDB-lite"/>
    </source>
</evidence>
<keyword evidence="3" id="KW-0472">Membrane</keyword>
<dbReference type="PANTHER" id="PTHR12482">
    <property type="entry name" value="LIPASE ROG1-RELATED-RELATED"/>
    <property type="match status" value="1"/>
</dbReference>
<name>A0A9P5PY31_9AGAR</name>
<proteinExistence type="inferred from homology"/>
<dbReference type="Gene3D" id="3.40.50.1820">
    <property type="entry name" value="alpha/beta hydrolase"/>
    <property type="match status" value="1"/>
</dbReference>
<dbReference type="Pfam" id="PF05057">
    <property type="entry name" value="DUF676"/>
    <property type="match status" value="1"/>
</dbReference>
<feature type="compositionally biased region" description="Polar residues" evidence="2">
    <location>
        <begin position="375"/>
        <end position="393"/>
    </location>
</feature>
<sequence>MASTPNSDFPTSTSISEASTIDAPSSVHLLVLAHGMWGNPGHLAEMERIARETFTSSDSKGKDELRVLIAAANREEGTYDGIDWCAERVVEEAIHRIQNDEHKHVCKFSITGYSFGGLVSRYVVGILAQRGLFSSDPSSGSKADTSEGISMIPMNFNTFATPHLGLPRYSTFFSALSHKLGPKLLSRTGEQFYLQDKWSKNDRPLIDVMSDPSHIFYQALTQFKQLRIFANAVNDRTVPYVTAAIEEEDPFLEEDRIDVEFDPKYNPLIVSYSKAPKHRKKSTPQPSKTLIPLPPFLVKPFPFNILIYLSLPLLIPLAFSIAFIKFSRATTRSRARIRALEETSGSRSLLGALGALEWKLERGFDNAVAEAINDPGTTTTARSSPSPQDTTPLTSGSSTPAYTSSSSKPLSLDPESKSKSRDAPTFTPLQRTICVRLNSLPGLKKEIAFIDIIDPASFATKTNEAGKSGKPQKPQKVRNSHATIVSRDVKSFEFHRIGEGVLRCWAEGLVV</sequence>
<dbReference type="PANTHER" id="PTHR12482:SF62">
    <property type="entry name" value="LIPASE ROG1-RELATED"/>
    <property type="match status" value="1"/>
</dbReference>